<evidence type="ECO:0000259" key="2">
    <source>
        <dbReference type="Pfam" id="PF03869"/>
    </source>
</evidence>
<comment type="caution">
    <text evidence="3">The sequence shown here is derived from an EMBL/GenBank/DDBJ whole genome shotgun (WGS) entry which is preliminary data.</text>
</comment>
<accession>A0A7W7YT33</accession>
<dbReference type="EMBL" id="JACHIK010000003">
    <property type="protein sequence ID" value="MBB5041874.1"/>
    <property type="molecule type" value="Genomic_DNA"/>
</dbReference>
<dbReference type="Pfam" id="PF03869">
    <property type="entry name" value="Arc"/>
    <property type="match status" value="1"/>
</dbReference>
<sequence>MARDDLHFRLRIPEDLKRQIEQQAERNARSMTAEIVQRLEESFREPLILPTALRERIKMYAERNDRTANEEILRLLNREFPVQWPASERLEYLADLLGIIKTGASDEHINNFTAAVEETLDGIASGRVTGLEEDARKRLLALWKDYKEREDWEAYEAAKSAVDDLDLEEVESLERNGTTEKFAERPIKNPYGDDDDGIPF</sequence>
<dbReference type="SUPFAM" id="SSF47598">
    <property type="entry name" value="Ribbon-helix-helix"/>
    <property type="match status" value="2"/>
</dbReference>
<dbReference type="GO" id="GO:0003677">
    <property type="term" value="F:DNA binding"/>
    <property type="evidence" value="ECO:0007669"/>
    <property type="project" value="InterPro"/>
</dbReference>
<dbReference type="Gene3D" id="1.10.1220.10">
    <property type="entry name" value="Met repressor-like"/>
    <property type="match status" value="2"/>
</dbReference>
<dbReference type="InterPro" id="IPR010985">
    <property type="entry name" value="Ribbon_hlx_hlx"/>
</dbReference>
<keyword evidence="4" id="KW-1185">Reference proteome</keyword>
<dbReference type="Proteomes" id="UP000535406">
    <property type="component" value="Unassembled WGS sequence"/>
</dbReference>
<proteinExistence type="predicted"/>
<dbReference type="InterPro" id="IPR005569">
    <property type="entry name" value="Arc_DNA-bd_dom"/>
</dbReference>
<feature type="region of interest" description="Disordered" evidence="1">
    <location>
        <begin position="173"/>
        <end position="200"/>
    </location>
</feature>
<evidence type="ECO:0000313" key="3">
    <source>
        <dbReference type="EMBL" id="MBB5041874.1"/>
    </source>
</evidence>
<feature type="domain" description="Arc-like DNA binding" evidence="2">
    <location>
        <begin position="2"/>
        <end position="46"/>
    </location>
</feature>
<dbReference type="InterPro" id="IPR013321">
    <property type="entry name" value="Arc_rbn_hlx_hlx"/>
</dbReference>
<evidence type="ECO:0000256" key="1">
    <source>
        <dbReference type="SAM" id="MobiDB-lite"/>
    </source>
</evidence>
<organism evidence="3 4">
    <name type="scientific">Shinella fusca</name>
    <dbReference type="NCBI Taxonomy" id="544480"/>
    <lineage>
        <taxon>Bacteria</taxon>
        <taxon>Pseudomonadati</taxon>
        <taxon>Pseudomonadota</taxon>
        <taxon>Alphaproteobacteria</taxon>
        <taxon>Hyphomicrobiales</taxon>
        <taxon>Rhizobiaceae</taxon>
        <taxon>Shinella</taxon>
    </lineage>
</organism>
<reference evidence="3 4" key="1">
    <citation type="submission" date="2020-08" db="EMBL/GenBank/DDBJ databases">
        <title>Genomic Encyclopedia of Type Strains, Phase IV (KMG-IV): sequencing the most valuable type-strain genomes for metagenomic binning, comparative biology and taxonomic classification.</title>
        <authorList>
            <person name="Goeker M."/>
        </authorList>
    </citation>
    <scope>NUCLEOTIDE SEQUENCE [LARGE SCALE GENOMIC DNA]</scope>
    <source>
        <strain evidence="3 4">DSM 21319</strain>
    </source>
</reference>
<dbReference type="AlphaFoldDB" id="A0A7W7YT33"/>
<dbReference type="RefSeq" id="WP_184141950.1">
    <property type="nucleotide sequence ID" value="NZ_JACHIK010000003.1"/>
</dbReference>
<name>A0A7W7YT33_9HYPH</name>
<evidence type="ECO:0000313" key="4">
    <source>
        <dbReference type="Proteomes" id="UP000535406"/>
    </source>
</evidence>
<feature type="compositionally biased region" description="Basic and acidic residues" evidence="1">
    <location>
        <begin position="173"/>
        <end position="187"/>
    </location>
</feature>
<protein>
    <recommendedName>
        <fullName evidence="2">Arc-like DNA binding domain-containing protein</fullName>
    </recommendedName>
</protein>
<dbReference type="GO" id="GO:0006355">
    <property type="term" value="P:regulation of DNA-templated transcription"/>
    <property type="evidence" value="ECO:0007669"/>
    <property type="project" value="InterPro"/>
</dbReference>
<gene>
    <name evidence="3" type="ORF">HNQ66_001257</name>
</gene>